<keyword evidence="3" id="KW-1185">Reference proteome</keyword>
<evidence type="ECO:0000259" key="1">
    <source>
        <dbReference type="Pfam" id="PF07435"/>
    </source>
</evidence>
<reference evidence="2 3" key="1">
    <citation type="submission" date="2020-08" db="EMBL/GenBank/DDBJ databases">
        <title>A Genomic Blueprint of the Chicken Gut Microbiome.</title>
        <authorList>
            <person name="Gilroy R."/>
            <person name="Ravi A."/>
            <person name="Getino M."/>
            <person name="Pursley I."/>
            <person name="Horton D.L."/>
            <person name="Alikhan N.-F."/>
            <person name="Baker D."/>
            <person name="Gharbi K."/>
            <person name="Hall N."/>
            <person name="Watson M."/>
            <person name="Adriaenssens E.M."/>
            <person name="Foster-Nyarko E."/>
            <person name="Jarju S."/>
            <person name="Secka A."/>
            <person name="Antonio M."/>
            <person name="Oren A."/>
            <person name="Chaudhuri R."/>
            <person name="La Ragione R.M."/>
            <person name="Hildebrand F."/>
            <person name="Pallen M.J."/>
        </authorList>
    </citation>
    <scope>NUCLEOTIDE SEQUENCE [LARGE SCALE GENOMIC DNA]</scope>
    <source>
        <strain evidence="2 3">Sa2BUA9</strain>
    </source>
</reference>
<protein>
    <recommendedName>
        <fullName evidence="1">Regulatory protein YycH domain-containing protein</fullName>
    </recommendedName>
</protein>
<proteinExistence type="predicted"/>
<organism evidence="2 3">
    <name type="scientific">Psychrobacillus faecigallinarum</name>
    <dbReference type="NCBI Taxonomy" id="2762235"/>
    <lineage>
        <taxon>Bacteria</taxon>
        <taxon>Bacillati</taxon>
        <taxon>Bacillota</taxon>
        <taxon>Bacilli</taxon>
        <taxon>Bacillales</taxon>
        <taxon>Bacillaceae</taxon>
        <taxon>Psychrobacillus</taxon>
    </lineage>
</organism>
<gene>
    <name evidence="2" type="ORF">H9650_12300</name>
</gene>
<comment type="caution">
    <text evidence="2">The sequence shown here is derived from an EMBL/GenBank/DDBJ whole genome shotgun (WGS) entry which is preliminary data.</text>
</comment>
<dbReference type="Pfam" id="PF07435">
    <property type="entry name" value="YycH"/>
    <property type="match status" value="1"/>
</dbReference>
<dbReference type="EMBL" id="JACSQO010000006">
    <property type="protein sequence ID" value="MBD7944898.1"/>
    <property type="molecule type" value="Genomic_DNA"/>
</dbReference>
<evidence type="ECO:0000313" key="3">
    <source>
        <dbReference type="Proteomes" id="UP000640786"/>
    </source>
</evidence>
<dbReference type="CDD" id="cd15787">
    <property type="entry name" value="YycH_N"/>
    <property type="match status" value="1"/>
</dbReference>
<evidence type="ECO:0000313" key="2">
    <source>
        <dbReference type="EMBL" id="MBD7944898.1"/>
    </source>
</evidence>
<dbReference type="InterPro" id="IPR009996">
    <property type="entry name" value="YycH"/>
</dbReference>
<dbReference type="Proteomes" id="UP000640786">
    <property type="component" value="Unassembled WGS sequence"/>
</dbReference>
<dbReference type="InterPro" id="IPR042274">
    <property type="entry name" value="YycH/YycI_2"/>
</dbReference>
<dbReference type="Gene3D" id="3.10.450.310">
    <property type="match status" value="1"/>
</dbReference>
<name>A0ABR8RAT1_9BACI</name>
<dbReference type="Gene3D" id="3.30.310.160">
    <property type="entry name" value="YycH protein, domain 2"/>
    <property type="match status" value="1"/>
</dbReference>
<feature type="domain" description="Regulatory protein YycH" evidence="1">
    <location>
        <begin position="6"/>
        <end position="435"/>
    </location>
</feature>
<sequence length="450" mass="51377">MKYIEPVKSIILLILILLSLTLTFTIWTYSPNYPETDTPVVDISIAEKKKMEEVVRPYRLLISQPDNLKGSNSLVDINSVINSMKNWEIGTVKLFSNNTNVQQVNELINQPYASTLFFQADVPIESYGSILKFVDPIFPNTSFNRLVIDWNSSDAEGTEGEKNSSQGLTLYFISTTQNKIYSADVSKEDINSFSEHMIKTANAMQVYTEIARGGKYSIFTTGNPEKIVQYSYLIEDIDINRFKDALFNIPSLVVRRSNPVGSGEQYTDDNALMTVDPMSMRLNYVLPSAEGQFLGKSSELLYNSLSFVNEHDGWTDDFRFSRMNKESNQVNFQLYFEGLPVFSHIMSTEIMQSWGSNRVYRYNRPYFTLNDQPFSSKDIELLSGREAYELLSLVPNQQVSMIEEMVQGYYLSRDADQPLFTLVPSWYYLVNGVWIRLSPEDLGGGTFGLE</sequence>
<dbReference type="RefSeq" id="WP_186318237.1">
    <property type="nucleotide sequence ID" value="NZ_JACSQO010000006.1"/>
</dbReference>
<accession>A0ABR8RAT1</accession>